<gene>
    <name evidence="1" type="ORF">N2K84_16565</name>
</gene>
<dbReference type="InterPro" id="IPR011990">
    <property type="entry name" value="TPR-like_helical_dom_sf"/>
</dbReference>
<sequence length="297" mass="34617">MKDMKSRVGVIVVLVGMLVGCSAPKVMVSHRQNAENAELNGDYSSATASWQLFFEQQMAAGSDMAPEVYARAARSAYRANQFDLAENWYSQARQGNFANRELFLDLADIYSQQQNLSKELQTLESYHENYPENPDSAGVATRLFEIYEKIGNEGNAAELWPMMKAENRSAEKYLDKYFSIQRKLKNDDVADTAAEELLALNPKHVKALEWLGEKYYRQAEERYQREMKAYEKNRTHLQHHHLLQELKLVNADFQKSLRHFEVLWEMGPNSQYAAYMVNIYTRFENPEKANYYRKYLK</sequence>
<dbReference type="EMBL" id="JAPAAF010000035">
    <property type="protein sequence ID" value="MCW0484356.1"/>
    <property type="molecule type" value="Genomic_DNA"/>
</dbReference>
<protein>
    <submittedName>
        <fullName evidence="1">Uncharacterized protein</fullName>
    </submittedName>
</protein>
<reference evidence="1" key="1">
    <citation type="submission" date="2022-10" db="EMBL/GenBank/DDBJ databases">
        <title>Gaoshiqiia sediminis gen. nov., sp. nov., isolated from coastal sediment.</title>
        <authorList>
            <person name="Yu W.X."/>
            <person name="Mu D.S."/>
            <person name="Du J.Z."/>
            <person name="Liang Y.Q."/>
        </authorList>
    </citation>
    <scope>NUCLEOTIDE SEQUENCE</scope>
    <source>
        <strain evidence="1">A06</strain>
    </source>
</reference>
<keyword evidence="2" id="KW-1185">Reference proteome</keyword>
<proteinExistence type="predicted"/>
<evidence type="ECO:0000313" key="2">
    <source>
        <dbReference type="Proteomes" id="UP001163821"/>
    </source>
</evidence>
<comment type="caution">
    <text evidence="1">The sequence shown here is derived from an EMBL/GenBank/DDBJ whole genome shotgun (WGS) entry which is preliminary data.</text>
</comment>
<dbReference type="Gene3D" id="1.25.40.10">
    <property type="entry name" value="Tetratricopeptide repeat domain"/>
    <property type="match status" value="1"/>
</dbReference>
<dbReference type="SUPFAM" id="SSF48452">
    <property type="entry name" value="TPR-like"/>
    <property type="match status" value="1"/>
</dbReference>
<dbReference type="Proteomes" id="UP001163821">
    <property type="component" value="Unassembled WGS sequence"/>
</dbReference>
<dbReference type="RefSeq" id="WP_282592949.1">
    <property type="nucleotide sequence ID" value="NZ_JAPAAF010000035.1"/>
</dbReference>
<dbReference type="PROSITE" id="PS51257">
    <property type="entry name" value="PROKAR_LIPOPROTEIN"/>
    <property type="match status" value="1"/>
</dbReference>
<accession>A0AA41Y6J6</accession>
<name>A0AA41Y6J6_9BACT</name>
<evidence type="ECO:0000313" key="1">
    <source>
        <dbReference type="EMBL" id="MCW0484356.1"/>
    </source>
</evidence>
<dbReference type="AlphaFoldDB" id="A0AA41Y6J6"/>
<organism evidence="1 2">
    <name type="scientific">Gaoshiqia sediminis</name>
    <dbReference type="NCBI Taxonomy" id="2986998"/>
    <lineage>
        <taxon>Bacteria</taxon>
        <taxon>Pseudomonadati</taxon>
        <taxon>Bacteroidota</taxon>
        <taxon>Bacteroidia</taxon>
        <taxon>Marinilabiliales</taxon>
        <taxon>Prolixibacteraceae</taxon>
        <taxon>Gaoshiqia</taxon>
    </lineage>
</organism>